<evidence type="ECO:0000313" key="1">
    <source>
        <dbReference type="EMBL" id="KAJ7566039.1"/>
    </source>
</evidence>
<organism evidence="1 2">
    <name type="scientific">Diphasiastrum complanatum</name>
    <name type="common">Issler's clubmoss</name>
    <name type="synonym">Lycopodium complanatum</name>
    <dbReference type="NCBI Taxonomy" id="34168"/>
    <lineage>
        <taxon>Eukaryota</taxon>
        <taxon>Viridiplantae</taxon>
        <taxon>Streptophyta</taxon>
        <taxon>Embryophyta</taxon>
        <taxon>Tracheophyta</taxon>
        <taxon>Lycopodiopsida</taxon>
        <taxon>Lycopodiales</taxon>
        <taxon>Lycopodiaceae</taxon>
        <taxon>Lycopodioideae</taxon>
        <taxon>Diphasiastrum</taxon>
    </lineage>
</organism>
<protein>
    <submittedName>
        <fullName evidence="1">Uncharacterized protein</fullName>
    </submittedName>
</protein>
<keyword evidence="2" id="KW-1185">Reference proteome</keyword>
<accession>A0ACC2EHK4</accession>
<sequence length="268" mass="30131">MYLSLSLIHSYHNNKMAFSSSSSLCLSYGYGYLRLPTTTRTRKRSANPKAGSSRSLQAKAASTSPSTFTSLRTSNVRLDLLLAISIQGALRSQQETEMAGQSAFGFFASSQAFNTLASYLFGKNTKRVEMKMTTPVLIQIDQKKEEKMEMTTPVLFQKKSEGSPWTMAFVLPSKYSEDNFPLPDDPAVVIKRVLSKLVAAVTFSDFVTDEIVKQRERKLRLALQNESLFKVKELASVQVAQYNPPFTLPFMRCNEVLLEVEKRDESNM</sequence>
<evidence type="ECO:0000313" key="2">
    <source>
        <dbReference type="Proteomes" id="UP001162992"/>
    </source>
</evidence>
<reference evidence="2" key="1">
    <citation type="journal article" date="2024" name="Proc. Natl. Acad. Sci. U.S.A.">
        <title>Extraordinary preservation of gene collinearity over three hundred million years revealed in homosporous lycophytes.</title>
        <authorList>
            <person name="Li C."/>
            <person name="Wickell D."/>
            <person name="Kuo L.Y."/>
            <person name="Chen X."/>
            <person name="Nie B."/>
            <person name="Liao X."/>
            <person name="Peng D."/>
            <person name="Ji J."/>
            <person name="Jenkins J."/>
            <person name="Williams M."/>
            <person name="Shu S."/>
            <person name="Plott C."/>
            <person name="Barry K."/>
            <person name="Rajasekar S."/>
            <person name="Grimwood J."/>
            <person name="Han X."/>
            <person name="Sun S."/>
            <person name="Hou Z."/>
            <person name="He W."/>
            <person name="Dai G."/>
            <person name="Sun C."/>
            <person name="Schmutz J."/>
            <person name="Leebens-Mack J.H."/>
            <person name="Li F.W."/>
            <person name="Wang L."/>
        </authorList>
    </citation>
    <scope>NUCLEOTIDE SEQUENCE [LARGE SCALE GENOMIC DNA]</scope>
    <source>
        <strain evidence="2">cv. PW_Plant_1</strain>
    </source>
</reference>
<name>A0ACC2EHK4_DIPCM</name>
<dbReference type="EMBL" id="CM055093">
    <property type="protein sequence ID" value="KAJ7566039.1"/>
    <property type="molecule type" value="Genomic_DNA"/>
</dbReference>
<comment type="caution">
    <text evidence="1">The sequence shown here is derived from an EMBL/GenBank/DDBJ whole genome shotgun (WGS) entry which is preliminary data.</text>
</comment>
<gene>
    <name evidence="1" type="ORF">O6H91_02G085900</name>
</gene>
<proteinExistence type="predicted"/>
<dbReference type="Proteomes" id="UP001162992">
    <property type="component" value="Chromosome 2"/>
</dbReference>